<keyword evidence="4 9" id="KW-0547">Nucleotide-binding</keyword>
<dbReference type="EMBL" id="QKUF01000018">
    <property type="protein sequence ID" value="PZW25429.1"/>
    <property type="molecule type" value="Genomic_DNA"/>
</dbReference>
<dbReference type="PANTHER" id="PTHR43289:SF6">
    <property type="entry name" value="SERINE_THREONINE-PROTEIN KINASE NEKL-3"/>
    <property type="match status" value="1"/>
</dbReference>
<dbReference type="Pfam" id="PF12773">
    <property type="entry name" value="DZR"/>
    <property type="match status" value="1"/>
</dbReference>
<dbReference type="SUPFAM" id="SSF56112">
    <property type="entry name" value="Protein kinase-like (PK-like)"/>
    <property type="match status" value="1"/>
</dbReference>
<evidence type="ECO:0000256" key="9">
    <source>
        <dbReference type="PROSITE-ProRule" id="PRU10141"/>
    </source>
</evidence>
<feature type="region of interest" description="Disordered" evidence="10">
    <location>
        <begin position="292"/>
        <end position="355"/>
    </location>
</feature>
<evidence type="ECO:0000313" key="12">
    <source>
        <dbReference type="EMBL" id="PZW25429.1"/>
    </source>
</evidence>
<keyword evidence="13" id="KW-1185">Reference proteome</keyword>
<dbReference type="GO" id="GO:0004674">
    <property type="term" value="F:protein serine/threonine kinase activity"/>
    <property type="evidence" value="ECO:0007669"/>
    <property type="project" value="UniProtKB-KW"/>
</dbReference>
<comment type="caution">
    <text evidence="12">The sequence shown here is derived from an EMBL/GenBank/DDBJ whole genome shotgun (WGS) entry which is preliminary data.</text>
</comment>
<dbReference type="InterPro" id="IPR011009">
    <property type="entry name" value="Kinase-like_dom_sf"/>
</dbReference>
<dbReference type="Gene3D" id="1.10.510.10">
    <property type="entry name" value="Transferase(Phosphotransferase) domain 1"/>
    <property type="match status" value="1"/>
</dbReference>
<dbReference type="CDD" id="cd14014">
    <property type="entry name" value="STKc_PknB_like"/>
    <property type="match status" value="1"/>
</dbReference>
<protein>
    <recommendedName>
        <fullName evidence="1">non-specific serine/threonine protein kinase</fullName>
        <ecNumber evidence="1">2.7.11.1</ecNumber>
    </recommendedName>
</protein>
<evidence type="ECO:0000259" key="11">
    <source>
        <dbReference type="PROSITE" id="PS50011"/>
    </source>
</evidence>
<keyword evidence="6 9" id="KW-0067">ATP-binding</keyword>
<feature type="binding site" evidence="9">
    <location>
        <position position="53"/>
    </location>
    <ligand>
        <name>ATP</name>
        <dbReference type="ChEBI" id="CHEBI:30616"/>
    </ligand>
</feature>
<evidence type="ECO:0000256" key="8">
    <source>
        <dbReference type="ARBA" id="ARBA00048679"/>
    </source>
</evidence>
<gene>
    <name evidence="12" type="ORF">EI42_04273</name>
</gene>
<organism evidence="12 13">
    <name type="scientific">Thermosporothrix hazakensis</name>
    <dbReference type="NCBI Taxonomy" id="644383"/>
    <lineage>
        <taxon>Bacteria</taxon>
        <taxon>Bacillati</taxon>
        <taxon>Chloroflexota</taxon>
        <taxon>Ktedonobacteria</taxon>
        <taxon>Ktedonobacterales</taxon>
        <taxon>Thermosporotrichaceae</taxon>
        <taxon>Thermosporothrix</taxon>
    </lineage>
</organism>
<dbReference type="FunFam" id="1.10.510.10:FF:000021">
    <property type="entry name" value="Serine/threonine protein kinase"/>
    <property type="match status" value="1"/>
</dbReference>
<dbReference type="InterPro" id="IPR000719">
    <property type="entry name" value="Prot_kinase_dom"/>
</dbReference>
<dbReference type="InterPro" id="IPR008271">
    <property type="entry name" value="Ser/Thr_kinase_AS"/>
</dbReference>
<proteinExistence type="predicted"/>
<dbReference type="EC" id="2.7.11.1" evidence="1"/>
<evidence type="ECO:0000256" key="1">
    <source>
        <dbReference type="ARBA" id="ARBA00012513"/>
    </source>
</evidence>
<evidence type="ECO:0000256" key="7">
    <source>
        <dbReference type="ARBA" id="ARBA00047899"/>
    </source>
</evidence>
<dbReference type="PANTHER" id="PTHR43289">
    <property type="entry name" value="MITOGEN-ACTIVATED PROTEIN KINASE KINASE KINASE 20-RELATED"/>
    <property type="match status" value="1"/>
</dbReference>
<dbReference type="PROSITE" id="PS00108">
    <property type="entry name" value="PROTEIN_KINASE_ST"/>
    <property type="match status" value="1"/>
</dbReference>
<evidence type="ECO:0000256" key="2">
    <source>
        <dbReference type="ARBA" id="ARBA00022527"/>
    </source>
</evidence>
<comment type="catalytic activity">
    <reaction evidence="7">
        <text>L-threonyl-[protein] + ATP = O-phospho-L-threonyl-[protein] + ADP + H(+)</text>
        <dbReference type="Rhea" id="RHEA:46608"/>
        <dbReference type="Rhea" id="RHEA-COMP:11060"/>
        <dbReference type="Rhea" id="RHEA-COMP:11605"/>
        <dbReference type="ChEBI" id="CHEBI:15378"/>
        <dbReference type="ChEBI" id="CHEBI:30013"/>
        <dbReference type="ChEBI" id="CHEBI:30616"/>
        <dbReference type="ChEBI" id="CHEBI:61977"/>
        <dbReference type="ChEBI" id="CHEBI:456216"/>
        <dbReference type="EC" id="2.7.11.1"/>
    </reaction>
</comment>
<evidence type="ECO:0000256" key="6">
    <source>
        <dbReference type="ARBA" id="ARBA00022840"/>
    </source>
</evidence>
<dbReference type="SMART" id="SM00220">
    <property type="entry name" value="S_TKc"/>
    <property type="match status" value="1"/>
</dbReference>
<dbReference type="AlphaFoldDB" id="A0A326U2D7"/>
<dbReference type="Gene3D" id="3.30.200.20">
    <property type="entry name" value="Phosphorylase Kinase, domain 1"/>
    <property type="match status" value="1"/>
</dbReference>
<evidence type="ECO:0000256" key="5">
    <source>
        <dbReference type="ARBA" id="ARBA00022777"/>
    </source>
</evidence>
<comment type="catalytic activity">
    <reaction evidence="8">
        <text>L-seryl-[protein] + ATP = O-phospho-L-seryl-[protein] + ADP + H(+)</text>
        <dbReference type="Rhea" id="RHEA:17989"/>
        <dbReference type="Rhea" id="RHEA-COMP:9863"/>
        <dbReference type="Rhea" id="RHEA-COMP:11604"/>
        <dbReference type="ChEBI" id="CHEBI:15378"/>
        <dbReference type="ChEBI" id="CHEBI:29999"/>
        <dbReference type="ChEBI" id="CHEBI:30616"/>
        <dbReference type="ChEBI" id="CHEBI:83421"/>
        <dbReference type="ChEBI" id="CHEBI:456216"/>
        <dbReference type="EC" id="2.7.11.1"/>
    </reaction>
</comment>
<evidence type="ECO:0000256" key="3">
    <source>
        <dbReference type="ARBA" id="ARBA00022679"/>
    </source>
</evidence>
<name>A0A326U2D7_THEHA</name>
<evidence type="ECO:0000313" key="13">
    <source>
        <dbReference type="Proteomes" id="UP000248806"/>
    </source>
</evidence>
<sequence length="414" mass="45875">MPELRGSAYMMQQDELIGTTLGNYRILSRLGQGGMASVYKAYQENLEREVAIKVLPPWYAADRNFVERFNLEAKMVARLSHPNIVTVHDANEQNGHLYIVMQLIDGGTLKQRLDQLLSAGRVMDLSEAVPIFIQLASALTYAHEQGIIHRDVKPVNVLLDRSGRPVLSDFGIAKALALSQNHLTRPGAGVGTPEYMSPEQCQGGPVDGRADIYALGVMLFEVLTGVTPFRADNYPALAHSHIYDMPPRPSSMNPSIPPAVEKIILTALMKNPQHRYQRASDMAEALNQAMMGSAHPQQQMPNNYYVQQPPVMPMQPMQSPLPQPPVQQQPVSQQPYPSPNPQHRTPSGQPYPAHQTGQGQAVIMYRCRNCQRLNRPNMRFCTYCGVVLNKCPYCGTANSVNNRFCVSCGQALGS</sequence>
<feature type="domain" description="Protein kinase" evidence="11">
    <location>
        <begin position="24"/>
        <end position="291"/>
    </location>
</feature>
<evidence type="ECO:0000256" key="4">
    <source>
        <dbReference type="ARBA" id="ARBA00022741"/>
    </source>
</evidence>
<dbReference type="Pfam" id="PF00069">
    <property type="entry name" value="Pkinase"/>
    <property type="match status" value="1"/>
</dbReference>
<dbReference type="InterPro" id="IPR017441">
    <property type="entry name" value="Protein_kinase_ATP_BS"/>
</dbReference>
<evidence type="ECO:0000256" key="10">
    <source>
        <dbReference type="SAM" id="MobiDB-lite"/>
    </source>
</evidence>
<dbReference type="PROSITE" id="PS50011">
    <property type="entry name" value="PROTEIN_KINASE_DOM"/>
    <property type="match status" value="1"/>
</dbReference>
<keyword evidence="2" id="KW-0723">Serine/threonine-protein kinase</keyword>
<keyword evidence="3" id="KW-0808">Transferase</keyword>
<dbReference type="GO" id="GO:0005524">
    <property type="term" value="F:ATP binding"/>
    <property type="evidence" value="ECO:0007669"/>
    <property type="project" value="UniProtKB-UniRule"/>
</dbReference>
<dbReference type="PROSITE" id="PS00107">
    <property type="entry name" value="PROTEIN_KINASE_ATP"/>
    <property type="match status" value="1"/>
</dbReference>
<dbReference type="InterPro" id="IPR025874">
    <property type="entry name" value="DZR"/>
</dbReference>
<dbReference type="Proteomes" id="UP000248806">
    <property type="component" value="Unassembled WGS sequence"/>
</dbReference>
<reference evidence="12 13" key="1">
    <citation type="submission" date="2018-06" db="EMBL/GenBank/DDBJ databases">
        <title>Genomic Encyclopedia of Archaeal and Bacterial Type Strains, Phase II (KMG-II): from individual species to whole genera.</title>
        <authorList>
            <person name="Goeker M."/>
        </authorList>
    </citation>
    <scope>NUCLEOTIDE SEQUENCE [LARGE SCALE GENOMIC DNA]</scope>
    <source>
        <strain evidence="12 13">ATCC BAA-1881</strain>
    </source>
</reference>
<keyword evidence="5 12" id="KW-0418">Kinase</keyword>
<dbReference type="FunFam" id="3.30.200.20:FF:000035">
    <property type="entry name" value="Serine/threonine protein kinase Stk1"/>
    <property type="match status" value="1"/>
</dbReference>
<feature type="compositionally biased region" description="Low complexity" evidence="10">
    <location>
        <begin position="304"/>
        <end position="318"/>
    </location>
</feature>
<accession>A0A326U2D7</accession>